<reference evidence="6 7" key="1">
    <citation type="submission" date="2018-01" db="EMBL/GenBank/DDBJ databases">
        <title>Draft genome of the strawberry crown rot pathogen Phytophthora cactorum.</title>
        <authorList>
            <person name="Armitage A.D."/>
            <person name="Lysoe E."/>
            <person name="Nellist C.F."/>
            <person name="Harrison R.J."/>
            <person name="Brurberg M.B."/>
        </authorList>
    </citation>
    <scope>NUCLEOTIDE SEQUENCE [LARGE SCALE GENOMIC DNA]</scope>
    <source>
        <strain evidence="6 7">10300</strain>
    </source>
</reference>
<evidence type="ECO:0000313" key="1">
    <source>
        <dbReference type="EMBL" id="KAG2859405.1"/>
    </source>
</evidence>
<dbReference type="PANTHER" id="PTHR40866:SF1">
    <property type="entry name" value="BED-TYPE DOMAIN-CONTAINING PROTEIN"/>
    <property type="match status" value="1"/>
</dbReference>
<keyword evidence="7" id="KW-1185">Reference proteome</keyword>
<accession>A0A329SP69</accession>
<dbReference type="VEuPathDB" id="FungiDB:PC110_g5091"/>
<name>A0A329SP69_9STRA</name>
<dbReference type="Proteomes" id="UP000735874">
    <property type="component" value="Unassembled WGS sequence"/>
</dbReference>
<dbReference type="OrthoDB" id="126525at2759"/>
<proteinExistence type="predicted"/>
<dbReference type="Proteomes" id="UP000251314">
    <property type="component" value="Unassembled WGS sequence"/>
</dbReference>
<dbReference type="EMBL" id="RCMK01000152">
    <property type="protein sequence ID" value="KAG2946666.1"/>
    <property type="molecule type" value="Genomic_DNA"/>
</dbReference>
<dbReference type="Proteomes" id="UP000760860">
    <property type="component" value="Unassembled WGS sequence"/>
</dbReference>
<dbReference type="EMBL" id="RCMV01000179">
    <property type="protein sequence ID" value="KAG3222492.1"/>
    <property type="molecule type" value="Genomic_DNA"/>
</dbReference>
<evidence type="ECO:0000313" key="6">
    <source>
        <dbReference type="EMBL" id="RAW38687.1"/>
    </source>
</evidence>
<reference evidence="1" key="2">
    <citation type="submission" date="2018-10" db="EMBL/GenBank/DDBJ databases">
        <title>Effector identification in a new, highly contiguous assembly of the strawberry crown rot pathogen Phytophthora cactorum.</title>
        <authorList>
            <person name="Armitage A.D."/>
            <person name="Nellist C.F."/>
            <person name="Bates H."/>
            <person name="Vickerstaff R.J."/>
            <person name="Harrison R.J."/>
        </authorList>
    </citation>
    <scope>NUCLEOTIDE SEQUENCE</scope>
    <source>
        <strain evidence="1">15-7</strain>
        <strain evidence="2">4032</strain>
        <strain evidence="3">4040</strain>
        <strain evidence="4">P415</strain>
        <strain evidence="5">P421</strain>
    </source>
</reference>
<dbReference type="Proteomes" id="UP000774804">
    <property type="component" value="Unassembled WGS sequence"/>
</dbReference>
<evidence type="ECO:0000313" key="3">
    <source>
        <dbReference type="EMBL" id="KAG2946666.1"/>
    </source>
</evidence>
<dbReference type="PANTHER" id="PTHR40866">
    <property type="entry name" value="BED-TYPE DOMAIN-CONTAINING PROTEIN"/>
    <property type="match status" value="1"/>
</dbReference>
<dbReference type="EMBL" id="RCMI01000037">
    <property type="protein sequence ID" value="KAG2940526.1"/>
    <property type="molecule type" value="Genomic_DNA"/>
</dbReference>
<dbReference type="AlphaFoldDB" id="A0A329SP69"/>
<protein>
    <submittedName>
        <fullName evidence="6">Uncharacterized protein</fullName>
    </submittedName>
</protein>
<sequence length="130" mass="14794">MPFVEADNELTLELAGLKTSDHVSIRSFKPFTQVLVPLVQVLIRDELPQTFAVMLGGWKDGTTHYVAIFAVYMKEERSKGVLLGFSPPLDEKSYTQRSARVSAKRLRKIFGRRSCFDRGQLPDKLLHWLG</sequence>
<dbReference type="Proteomes" id="UP000736787">
    <property type="component" value="Unassembled WGS sequence"/>
</dbReference>
<organism evidence="6 7">
    <name type="scientific">Phytophthora cactorum</name>
    <dbReference type="NCBI Taxonomy" id="29920"/>
    <lineage>
        <taxon>Eukaryota</taxon>
        <taxon>Sar</taxon>
        <taxon>Stramenopiles</taxon>
        <taxon>Oomycota</taxon>
        <taxon>Peronosporomycetes</taxon>
        <taxon>Peronosporales</taxon>
        <taxon>Peronosporaceae</taxon>
        <taxon>Phytophthora</taxon>
    </lineage>
</organism>
<evidence type="ECO:0000313" key="5">
    <source>
        <dbReference type="EMBL" id="KAG3222492.1"/>
    </source>
</evidence>
<comment type="caution">
    <text evidence="6">The sequence shown here is derived from an EMBL/GenBank/DDBJ whole genome shotgun (WGS) entry which is preliminary data.</text>
</comment>
<dbReference type="EMBL" id="MJFZ01000083">
    <property type="protein sequence ID" value="RAW38687.1"/>
    <property type="molecule type" value="Genomic_DNA"/>
</dbReference>
<gene>
    <name evidence="6" type="ORF">PC110_g5091</name>
    <name evidence="1" type="ORF">PC113_g8975</name>
    <name evidence="2" type="ORF">PC115_g2488</name>
    <name evidence="3" type="ORF">PC117_g7459</name>
    <name evidence="4" type="ORF">PC118_g8158</name>
    <name evidence="5" type="ORF">PC129_g6825</name>
</gene>
<evidence type="ECO:0000313" key="7">
    <source>
        <dbReference type="Proteomes" id="UP000251314"/>
    </source>
</evidence>
<dbReference type="Proteomes" id="UP000697107">
    <property type="component" value="Unassembled WGS sequence"/>
</dbReference>
<dbReference type="EMBL" id="RCML01000204">
    <property type="protein sequence ID" value="KAG2985786.1"/>
    <property type="molecule type" value="Genomic_DNA"/>
</dbReference>
<dbReference type="EMBL" id="RCMG01000217">
    <property type="protein sequence ID" value="KAG2859405.1"/>
    <property type="molecule type" value="Genomic_DNA"/>
</dbReference>
<evidence type="ECO:0000313" key="4">
    <source>
        <dbReference type="EMBL" id="KAG2985786.1"/>
    </source>
</evidence>
<evidence type="ECO:0000313" key="2">
    <source>
        <dbReference type="EMBL" id="KAG2940526.1"/>
    </source>
</evidence>